<dbReference type="EC" id="1.5.1.3" evidence="3 8"/>
<dbReference type="InterPro" id="IPR001796">
    <property type="entry name" value="DHFR_dom"/>
</dbReference>
<dbReference type="Gene3D" id="3.40.430.10">
    <property type="entry name" value="Dihydrofolate Reductase, subunit A"/>
    <property type="match status" value="1"/>
</dbReference>
<evidence type="ECO:0000256" key="3">
    <source>
        <dbReference type="ARBA" id="ARBA00012856"/>
    </source>
</evidence>
<comment type="function">
    <text evidence="7 8">Key enzyme in folate metabolism. Catalyzes an essential reaction for de novo glycine and purine synthesis, and for DNA precursor synthesis.</text>
</comment>
<dbReference type="PROSITE" id="PS51330">
    <property type="entry name" value="DHFR_2"/>
    <property type="match status" value="1"/>
</dbReference>
<feature type="domain" description="DHFR" evidence="9">
    <location>
        <begin position="5"/>
        <end position="170"/>
    </location>
</feature>
<dbReference type="GO" id="GO:0004146">
    <property type="term" value="F:dihydrofolate reductase activity"/>
    <property type="evidence" value="ECO:0007669"/>
    <property type="project" value="UniProtKB-EC"/>
</dbReference>
<gene>
    <name evidence="10" type="primary">dfrA</name>
    <name evidence="10" type="ORF">DTO96_101236</name>
</gene>
<dbReference type="GO" id="GO:0070401">
    <property type="term" value="F:NADP+ binding"/>
    <property type="evidence" value="ECO:0007669"/>
    <property type="project" value="UniProtKB-ARBA"/>
</dbReference>
<keyword evidence="5 8" id="KW-0521">NADP</keyword>
<dbReference type="GO" id="GO:0006730">
    <property type="term" value="P:one-carbon metabolic process"/>
    <property type="evidence" value="ECO:0007669"/>
    <property type="project" value="UniProtKB-KW"/>
</dbReference>
<name>A0A345DAW7_9BURK</name>
<dbReference type="GO" id="GO:0046452">
    <property type="term" value="P:dihydrofolate metabolic process"/>
    <property type="evidence" value="ECO:0007669"/>
    <property type="project" value="TreeGrafter"/>
</dbReference>
<evidence type="ECO:0000256" key="1">
    <source>
        <dbReference type="ARBA" id="ARBA00004903"/>
    </source>
</evidence>
<reference evidence="11" key="1">
    <citation type="submission" date="2018-07" db="EMBL/GenBank/DDBJ databases">
        <authorList>
            <person name="Kim H."/>
        </authorList>
    </citation>
    <scope>NUCLEOTIDE SEQUENCE [LARGE SCALE GENOMIC DNA]</scope>
    <source>
        <strain evidence="11">F02</strain>
    </source>
</reference>
<evidence type="ECO:0000256" key="8">
    <source>
        <dbReference type="PIRNR" id="PIRNR000194"/>
    </source>
</evidence>
<evidence type="ECO:0000256" key="7">
    <source>
        <dbReference type="ARBA" id="ARBA00025067"/>
    </source>
</evidence>
<dbReference type="InterPro" id="IPR012259">
    <property type="entry name" value="DHFR"/>
</dbReference>
<dbReference type="FunFam" id="3.40.430.10:FF:000001">
    <property type="entry name" value="Dihydrofolate reductase"/>
    <property type="match status" value="1"/>
</dbReference>
<evidence type="ECO:0000256" key="5">
    <source>
        <dbReference type="ARBA" id="ARBA00022857"/>
    </source>
</evidence>
<dbReference type="CDD" id="cd00209">
    <property type="entry name" value="DHFR"/>
    <property type="match status" value="1"/>
</dbReference>
<keyword evidence="4 8" id="KW-0554">One-carbon metabolism</keyword>
<sequence length="179" mass="20159">MTTPRITLIAAVAQNRALGKNNQLLWHLPNDLQFFKRTTLNHPIIMGRKTYDSIGRALPKRLNIVISRQTDLTIAGCTVVPTLEKAIQLASEPAHQPEKTTPEVFIIGGAQIYAAALPLASRLVLTEVKRDFEADVFFPEWNKAEWLEIARETNHDAVTGLGYDFVDYQLKAHELNDKK</sequence>
<organism evidence="10 11">
    <name type="scientific">Ephemeroptericola cinctiostellae</name>
    <dbReference type="NCBI Taxonomy" id="2268024"/>
    <lineage>
        <taxon>Bacteria</taxon>
        <taxon>Pseudomonadati</taxon>
        <taxon>Pseudomonadota</taxon>
        <taxon>Betaproteobacteria</taxon>
        <taxon>Burkholderiales</taxon>
        <taxon>Burkholderiaceae</taxon>
        <taxon>Ephemeroptericola</taxon>
    </lineage>
</organism>
<dbReference type="AlphaFoldDB" id="A0A345DAW7"/>
<dbReference type="PANTHER" id="PTHR48069">
    <property type="entry name" value="DIHYDROFOLATE REDUCTASE"/>
    <property type="match status" value="1"/>
</dbReference>
<dbReference type="UniPathway" id="UPA00077">
    <property type="reaction ID" value="UER00158"/>
</dbReference>
<dbReference type="PIRSF" id="PIRSF000194">
    <property type="entry name" value="DHFR"/>
    <property type="match status" value="1"/>
</dbReference>
<protein>
    <recommendedName>
        <fullName evidence="3 8">Dihydrofolate reductase</fullName>
        <ecNumber evidence="3 8">1.5.1.3</ecNumber>
    </recommendedName>
</protein>
<dbReference type="SUPFAM" id="SSF53597">
    <property type="entry name" value="Dihydrofolate reductase-like"/>
    <property type="match status" value="1"/>
</dbReference>
<evidence type="ECO:0000313" key="11">
    <source>
        <dbReference type="Proteomes" id="UP000252182"/>
    </source>
</evidence>
<accession>A0A345DAW7</accession>
<dbReference type="Proteomes" id="UP000252182">
    <property type="component" value="Chromosome"/>
</dbReference>
<dbReference type="PANTHER" id="PTHR48069:SF3">
    <property type="entry name" value="DIHYDROFOLATE REDUCTASE"/>
    <property type="match status" value="1"/>
</dbReference>
<keyword evidence="6 8" id="KW-0560">Oxidoreductase</keyword>
<proteinExistence type="inferred from homology"/>
<dbReference type="KEGG" id="hyf:DTO96_101236"/>
<comment type="similarity">
    <text evidence="2 8">Belongs to the dihydrofolate reductase family.</text>
</comment>
<dbReference type="RefSeq" id="WP_114562694.1">
    <property type="nucleotide sequence ID" value="NZ_CP031124.1"/>
</dbReference>
<dbReference type="PRINTS" id="PR00070">
    <property type="entry name" value="DHFR"/>
</dbReference>
<dbReference type="OrthoDB" id="9804315at2"/>
<dbReference type="Pfam" id="PF00186">
    <property type="entry name" value="DHFR_1"/>
    <property type="match status" value="1"/>
</dbReference>
<dbReference type="InterPro" id="IPR024072">
    <property type="entry name" value="DHFR-like_dom_sf"/>
</dbReference>
<dbReference type="GO" id="GO:0046655">
    <property type="term" value="P:folic acid metabolic process"/>
    <property type="evidence" value="ECO:0007669"/>
    <property type="project" value="TreeGrafter"/>
</dbReference>
<keyword evidence="11" id="KW-1185">Reference proteome</keyword>
<evidence type="ECO:0000256" key="4">
    <source>
        <dbReference type="ARBA" id="ARBA00022563"/>
    </source>
</evidence>
<dbReference type="GO" id="GO:0046654">
    <property type="term" value="P:tetrahydrofolate biosynthetic process"/>
    <property type="evidence" value="ECO:0007669"/>
    <property type="project" value="UniProtKB-UniPathway"/>
</dbReference>
<evidence type="ECO:0000313" key="10">
    <source>
        <dbReference type="EMBL" id="AXF85505.1"/>
    </source>
</evidence>
<dbReference type="GO" id="GO:0005829">
    <property type="term" value="C:cytosol"/>
    <property type="evidence" value="ECO:0007669"/>
    <property type="project" value="TreeGrafter"/>
</dbReference>
<comment type="catalytic activity">
    <reaction evidence="8">
        <text>(6S)-5,6,7,8-tetrahydrofolate + NADP(+) = 7,8-dihydrofolate + NADPH + H(+)</text>
        <dbReference type="Rhea" id="RHEA:15009"/>
        <dbReference type="ChEBI" id="CHEBI:15378"/>
        <dbReference type="ChEBI" id="CHEBI:57451"/>
        <dbReference type="ChEBI" id="CHEBI:57453"/>
        <dbReference type="ChEBI" id="CHEBI:57783"/>
        <dbReference type="ChEBI" id="CHEBI:58349"/>
        <dbReference type="EC" id="1.5.1.3"/>
    </reaction>
</comment>
<comment type="pathway">
    <text evidence="1 8">Cofactor biosynthesis; tetrahydrofolate biosynthesis; 5,6,7,8-tetrahydrofolate from 7,8-dihydrofolate: step 1/1.</text>
</comment>
<evidence type="ECO:0000256" key="6">
    <source>
        <dbReference type="ARBA" id="ARBA00023002"/>
    </source>
</evidence>
<dbReference type="EMBL" id="CP031124">
    <property type="protein sequence ID" value="AXF85505.1"/>
    <property type="molecule type" value="Genomic_DNA"/>
</dbReference>
<evidence type="ECO:0000256" key="2">
    <source>
        <dbReference type="ARBA" id="ARBA00009539"/>
    </source>
</evidence>
<evidence type="ECO:0000259" key="9">
    <source>
        <dbReference type="PROSITE" id="PS51330"/>
    </source>
</evidence>